<evidence type="ECO:0000259" key="3">
    <source>
        <dbReference type="Pfam" id="PF08044"/>
    </source>
</evidence>
<keyword evidence="2" id="KW-1133">Transmembrane helix</keyword>
<dbReference type="Proteomes" id="UP000198825">
    <property type="component" value="Chromosome I"/>
</dbReference>
<feature type="transmembrane region" description="Helical" evidence="2">
    <location>
        <begin position="106"/>
        <end position="128"/>
    </location>
</feature>
<reference evidence="5" key="1">
    <citation type="submission" date="2016-10" db="EMBL/GenBank/DDBJ databases">
        <authorList>
            <person name="Varghese N."/>
            <person name="Submissions S."/>
        </authorList>
    </citation>
    <scope>NUCLEOTIDE SEQUENCE [LARGE SCALE GENOMIC DNA]</scope>
    <source>
        <strain evidence="5">DSM 21743</strain>
    </source>
</reference>
<dbReference type="RefSeq" id="WP_157720103.1">
    <property type="nucleotide sequence ID" value="NZ_LT629799.1"/>
</dbReference>
<dbReference type="STRING" id="546874.SAMN04488544_3930"/>
<evidence type="ECO:0000256" key="2">
    <source>
        <dbReference type="SAM" id="Phobius"/>
    </source>
</evidence>
<evidence type="ECO:0000256" key="1">
    <source>
        <dbReference type="SAM" id="MobiDB-lite"/>
    </source>
</evidence>
<dbReference type="InterPro" id="IPR012551">
    <property type="entry name" value="DUF1707_SHOCT-like"/>
</dbReference>
<dbReference type="AlphaFoldDB" id="A0A1H2NFM4"/>
<sequence length="164" mass="16921">MDHLTPYPGRPSSGRPVTPLRAVEPAPALRVGDLERATACDALAEHFAAGRLDPAELDDRLARAMAARSRDDLRALFADLGPRRTPAAEPEAAPAARPEARPGSDLAPVLATVVVLSLLLAGGMLLVLGAYSPALFVAALVGGTATAVAGGCVTTLARSTLRRR</sequence>
<keyword evidence="5" id="KW-1185">Reference proteome</keyword>
<evidence type="ECO:0000313" key="5">
    <source>
        <dbReference type="Proteomes" id="UP000198825"/>
    </source>
</evidence>
<feature type="region of interest" description="Disordered" evidence="1">
    <location>
        <begin position="1"/>
        <end position="21"/>
    </location>
</feature>
<evidence type="ECO:0000313" key="4">
    <source>
        <dbReference type="EMBL" id="SDV04190.1"/>
    </source>
</evidence>
<name>A0A1H2NFM4_9ACTN</name>
<keyword evidence="2" id="KW-0812">Transmembrane</keyword>
<feature type="domain" description="DUF1707" evidence="3">
    <location>
        <begin position="29"/>
        <end position="80"/>
    </location>
</feature>
<proteinExistence type="predicted"/>
<feature type="transmembrane region" description="Helical" evidence="2">
    <location>
        <begin position="134"/>
        <end position="157"/>
    </location>
</feature>
<feature type="compositionally biased region" description="Low complexity" evidence="1">
    <location>
        <begin position="81"/>
        <end position="97"/>
    </location>
</feature>
<gene>
    <name evidence="4" type="ORF">SAMN04488544_3930</name>
</gene>
<feature type="region of interest" description="Disordered" evidence="1">
    <location>
        <begin position="81"/>
        <end position="102"/>
    </location>
</feature>
<keyword evidence="2" id="KW-0472">Membrane</keyword>
<dbReference type="Pfam" id="PF08044">
    <property type="entry name" value="DUF1707"/>
    <property type="match status" value="1"/>
</dbReference>
<dbReference type="EMBL" id="LT629799">
    <property type="protein sequence ID" value="SDV04190.1"/>
    <property type="molecule type" value="Genomic_DNA"/>
</dbReference>
<accession>A0A1H2NFM4</accession>
<protein>
    <recommendedName>
        <fullName evidence="3">DUF1707 domain-containing protein</fullName>
    </recommendedName>
</protein>
<dbReference type="OrthoDB" id="3534574at2"/>
<organism evidence="4 5">
    <name type="scientific">Microlunatus sagamiharensis</name>
    <dbReference type="NCBI Taxonomy" id="546874"/>
    <lineage>
        <taxon>Bacteria</taxon>
        <taxon>Bacillati</taxon>
        <taxon>Actinomycetota</taxon>
        <taxon>Actinomycetes</taxon>
        <taxon>Propionibacteriales</taxon>
        <taxon>Propionibacteriaceae</taxon>
        <taxon>Microlunatus</taxon>
    </lineage>
</organism>